<gene>
    <name evidence="3" type="ORF">IAD49_02825</name>
</gene>
<evidence type="ECO:0000256" key="1">
    <source>
        <dbReference type="ARBA" id="ARBA00023125"/>
    </source>
</evidence>
<feature type="domain" description="HTH merR-type" evidence="2">
    <location>
        <begin position="1"/>
        <end position="70"/>
    </location>
</feature>
<dbReference type="AlphaFoldDB" id="A0A9D1HUX7"/>
<dbReference type="Proteomes" id="UP000824087">
    <property type="component" value="Unassembled WGS sequence"/>
</dbReference>
<dbReference type="Pfam" id="PF13411">
    <property type="entry name" value="MerR_1"/>
    <property type="match status" value="1"/>
</dbReference>
<dbReference type="InterPro" id="IPR009061">
    <property type="entry name" value="DNA-bd_dom_put_sf"/>
</dbReference>
<reference evidence="3" key="2">
    <citation type="journal article" date="2021" name="PeerJ">
        <title>Extensive microbial diversity within the chicken gut microbiome revealed by metagenomics and culture.</title>
        <authorList>
            <person name="Gilroy R."/>
            <person name="Ravi A."/>
            <person name="Getino M."/>
            <person name="Pursley I."/>
            <person name="Horton D.L."/>
            <person name="Alikhan N.F."/>
            <person name="Baker D."/>
            <person name="Gharbi K."/>
            <person name="Hall N."/>
            <person name="Watson M."/>
            <person name="Adriaenssens E.M."/>
            <person name="Foster-Nyarko E."/>
            <person name="Jarju S."/>
            <person name="Secka A."/>
            <person name="Antonio M."/>
            <person name="Oren A."/>
            <person name="Chaudhuri R.R."/>
            <person name="La Ragione R."/>
            <person name="Hildebrand F."/>
            <person name="Pallen M.J."/>
        </authorList>
    </citation>
    <scope>NUCLEOTIDE SEQUENCE</scope>
    <source>
        <strain evidence="3">CHK197-8231</strain>
    </source>
</reference>
<dbReference type="EMBL" id="DVML01000017">
    <property type="protein sequence ID" value="HIU22497.1"/>
    <property type="molecule type" value="Genomic_DNA"/>
</dbReference>
<dbReference type="GO" id="GO:0003677">
    <property type="term" value="F:DNA binding"/>
    <property type="evidence" value="ECO:0007669"/>
    <property type="project" value="UniProtKB-KW"/>
</dbReference>
<name>A0A9D1HUX7_9BACT</name>
<dbReference type="InterPro" id="IPR047057">
    <property type="entry name" value="MerR_fam"/>
</dbReference>
<dbReference type="PROSITE" id="PS50937">
    <property type="entry name" value="HTH_MERR_2"/>
    <property type="match status" value="1"/>
</dbReference>
<evidence type="ECO:0000259" key="2">
    <source>
        <dbReference type="PROSITE" id="PS50937"/>
    </source>
</evidence>
<proteinExistence type="predicted"/>
<protein>
    <submittedName>
        <fullName evidence="3">MerR family transcriptional regulator</fullName>
    </submittedName>
</protein>
<dbReference type="PANTHER" id="PTHR30204:SF82">
    <property type="entry name" value="TRANSCRIPTIONAL REGULATOR, MERR FAMILY"/>
    <property type="match status" value="1"/>
</dbReference>
<dbReference type="CDD" id="cd01109">
    <property type="entry name" value="HTH_YyaN"/>
    <property type="match status" value="1"/>
</dbReference>
<dbReference type="Gene3D" id="1.10.1660.10">
    <property type="match status" value="1"/>
</dbReference>
<organism evidence="3 4">
    <name type="scientific">Candidatus Fimihabitans intestinipullorum</name>
    <dbReference type="NCBI Taxonomy" id="2840820"/>
    <lineage>
        <taxon>Bacteria</taxon>
        <taxon>Bacillati</taxon>
        <taxon>Mycoplasmatota</taxon>
        <taxon>Mycoplasmatota incertae sedis</taxon>
        <taxon>Candidatus Fimihabitans</taxon>
    </lineage>
</organism>
<evidence type="ECO:0000313" key="4">
    <source>
        <dbReference type="Proteomes" id="UP000824087"/>
    </source>
</evidence>
<dbReference type="SUPFAM" id="SSF46955">
    <property type="entry name" value="Putative DNA-binding domain"/>
    <property type="match status" value="1"/>
</dbReference>
<comment type="caution">
    <text evidence="3">The sequence shown here is derived from an EMBL/GenBank/DDBJ whole genome shotgun (WGS) entry which is preliminary data.</text>
</comment>
<accession>A0A9D1HUX7</accession>
<sequence length="144" mass="17162">MSYKVAEVAKMMGVLPSTLRYYDQEGLLPNIKRVNGIRVFEDEDFKWLRVLNCLKNTNMPIKKIKRYVDLAQEGDATLKERQQLIQEQKQNILDQIKQFQYYLQEIEYKEWYYKEAIKAGSEKAIYDLIPDIATFEIDKIPNEE</sequence>
<dbReference type="GO" id="GO:0003700">
    <property type="term" value="F:DNA-binding transcription factor activity"/>
    <property type="evidence" value="ECO:0007669"/>
    <property type="project" value="InterPro"/>
</dbReference>
<keyword evidence="1" id="KW-0238">DNA-binding</keyword>
<reference evidence="3" key="1">
    <citation type="submission" date="2020-10" db="EMBL/GenBank/DDBJ databases">
        <authorList>
            <person name="Gilroy R."/>
        </authorList>
    </citation>
    <scope>NUCLEOTIDE SEQUENCE</scope>
    <source>
        <strain evidence="3">CHK197-8231</strain>
    </source>
</reference>
<dbReference type="InterPro" id="IPR000551">
    <property type="entry name" value="MerR-type_HTH_dom"/>
</dbReference>
<evidence type="ECO:0000313" key="3">
    <source>
        <dbReference type="EMBL" id="HIU22497.1"/>
    </source>
</evidence>
<dbReference type="PANTHER" id="PTHR30204">
    <property type="entry name" value="REDOX-CYCLING DRUG-SENSING TRANSCRIPTIONAL ACTIVATOR SOXR"/>
    <property type="match status" value="1"/>
</dbReference>
<dbReference type="SMART" id="SM00422">
    <property type="entry name" value="HTH_MERR"/>
    <property type="match status" value="1"/>
</dbReference>